<evidence type="ECO:0000256" key="2">
    <source>
        <dbReference type="ARBA" id="ARBA00022692"/>
    </source>
</evidence>
<keyword evidence="3 5" id="KW-1133">Transmembrane helix</keyword>
<proteinExistence type="predicted"/>
<sequence length="131" mass="14475">MKTLVHFKVLFGIFGGAIAYLLGGWDVLLQTFCVLVVCDFISGIIKAIHQKCLSAKICADGILKKVVYFIVITVAVACNRLMPDVGLREMIITFFIANEGISIVENASVFINLPKKFTQFFHDLGGDDDEE</sequence>
<evidence type="ECO:0000256" key="1">
    <source>
        <dbReference type="ARBA" id="ARBA00004141"/>
    </source>
</evidence>
<evidence type="ECO:0000256" key="4">
    <source>
        <dbReference type="ARBA" id="ARBA00023136"/>
    </source>
</evidence>
<accession>A0A8S5VXZ5</accession>
<evidence type="ECO:0000313" key="6">
    <source>
        <dbReference type="EMBL" id="DAI59057.1"/>
    </source>
</evidence>
<dbReference type="GO" id="GO:0016020">
    <property type="term" value="C:membrane"/>
    <property type="evidence" value="ECO:0007669"/>
    <property type="project" value="UniProtKB-SubCell"/>
</dbReference>
<comment type="subcellular location">
    <subcellularLocation>
        <location evidence="1">Membrane</location>
        <topology evidence="1">Multi-pass membrane protein</topology>
    </subcellularLocation>
</comment>
<evidence type="ECO:0000256" key="5">
    <source>
        <dbReference type="SAM" id="Phobius"/>
    </source>
</evidence>
<dbReference type="NCBIfam" id="TIGR01593">
    <property type="entry name" value="holin_tox_secr"/>
    <property type="match status" value="1"/>
</dbReference>
<keyword evidence="2 5" id="KW-0812">Transmembrane</keyword>
<dbReference type="InterPro" id="IPR006480">
    <property type="entry name" value="Phage_holin_4_1"/>
</dbReference>
<organism evidence="6">
    <name type="scientific">Tectiviridae sp</name>
    <dbReference type="NCBI Taxonomy" id="2831614"/>
    <lineage>
        <taxon>Viruses</taxon>
        <taxon>Varidnaviria</taxon>
        <taxon>Bamfordvirae</taxon>
        <taxon>Preplasmiviricota</taxon>
        <taxon>Prepoliviricotina</taxon>
        <taxon>Tectiliviricetes</taxon>
        <taxon>Kalamavirales</taxon>
        <taxon>Tectiviridae</taxon>
    </lineage>
</organism>
<evidence type="ECO:0000256" key="3">
    <source>
        <dbReference type="ARBA" id="ARBA00022989"/>
    </source>
</evidence>
<name>A0A8S5VXZ5_9VIRU</name>
<feature type="transmembrane region" description="Helical" evidence="5">
    <location>
        <begin position="28"/>
        <end position="45"/>
    </location>
</feature>
<feature type="transmembrane region" description="Helical" evidence="5">
    <location>
        <begin position="5"/>
        <end position="22"/>
    </location>
</feature>
<dbReference type="Pfam" id="PF05105">
    <property type="entry name" value="Phage_holin_4_1"/>
    <property type="match status" value="1"/>
</dbReference>
<feature type="transmembrane region" description="Helical" evidence="5">
    <location>
        <begin position="66"/>
        <end position="82"/>
    </location>
</feature>
<dbReference type="EMBL" id="BK031033">
    <property type="protein sequence ID" value="DAI59057.1"/>
    <property type="molecule type" value="Genomic_DNA"/>
</dbReference>
<reference evidence="6" key="1">
    <citation type="journal article" date="2021" name="Proc. Natl. Acad. Sci. U.S.A.">
        <title>A Catalog of Tens of Thousands of Viruses from Human Metagenomes Reveals Hidden Associations with Chronic Diseases.</title>
        <authorList>
            <person name="Tisza M.J."/>
            <person name="Buck C.B."/>
        </authorList>
    </citation>
    <scope>NUCLEOTIDE SEQUENCE</scope>
    <source>
        <strain evidence="6">Ct3cV12</strain>
    </source>
</reference>
<keyword evidence="4 5" id="KW-0472">Membrane</keyword>
<protein>
    <submittedName>
        <fullName evidence="6">Holin</fullName>
    </submittedName>
</protein>